<comment type="caution">
    <text evidence="1">The sequence shown here is derived from an EMBL/GenBank/DDBJ whole genome shotgun (WGS) entry which is preliminary data.</text>
</comment>
<protein>
    <submittedName>
        <fullName evidence="1">Uncharacterized protein</fullName>
    </submittedName>
</protein>
<dbReference type="AlphaFoldDB" id="D3BCN5"/>
<dbReference type="RefSeq" id="XP_020432797.1">
    <property type="nucleotide sequence ID" value="XM_020577123.1"/>
</dbReference>
<sequence>MVFNLTCIANYSNLDVQIINEESSSDNVTIPKVPLTAGFLDCNIKTNHALWVPYKSTGKRMIIRITSADGKSGVDHFVVDDNYKIVYDGKPILGANGGEFLVKITKGDNPAEIQCRFALFASGQYKNANKTNIENMSLIDTQAYFA</sequence>
<keyword evidence="2" id="KW-1185">Reference proteome</keyword>
<accession>D3BCN5</accession>
<proteinExistence type="predicted"/>
<name>D3BCN5_HETP5</name>
<dbReference type="GeneID" id="31361744"/>
<organism evidence="1 2">
    <name type="scientific">Heterostelium pallidum (strain ATCC 26659 / Pp 5 / PN500)</name>
    <name type="common">Cellular slime mold</name>
    <name type="synonym">Polysphondylium pallidum</name>
    <dbReference type="NCBI Taxonomy" id="670386"/>
    <lineage>
        <taxon>Eukaryota</taxon>
        <taxon>Amoebozoa</taxon>
        <taxon>Evosea</taxon>
        <taxon>Eumycetozoa</taxon>
        <taxon>Dictyostelia</taxon>
        <taxon>Acytosteliales</taxon>
        <taxon>Acytosteliaceae</taxon>
        <taxon>Heterostelium</taxon>
    </lineage>
</organism>
<dbReference type="EMBL" id="ADBJ01000028">
    <property type="protein sequence ID" value="EFA80677.1"/>
    <property type="molecule type" value="Genomic_DNA"/>
</dbReference>
<dbReference type="InParanoid" id="D3BCN5"/>
<evidence type="ECO:0000313" key="1">
    <source>
        <dbReference type="EMBL" id="EFA80677.1"/>
    </source>
</evidence>
<evidence type="ECO:0000313" key="2">
    <source>
        <dbReference type="Proteomes" id="UP000001396"/>
    </source>
</evidence>
<gene>
    <name evidence="1" type="ORF">PPL_06261</name>
</gene>
<reference evidence="1 2" key="1">
    <citation type="journal article" date="2011" name="Genome Res.">
        <title>Phylogeny-wide analysis of social amoeba genomes highlights ancient origins for complex intercellular communication.</title>
        <authorList>
            <person name="Heidel A.J."/>
            <person name="Lawal H.M."/>
            <person name="Felder M."/>
            <person name="Schilde C."/>
            <person name="Helps N.R."/>
            <person name="Tunggal B."/>
            <person name="Rivero F."/>
            <person name="John U."/>
            <person name="Schleicher M."/>
            <person name="Eichinger L."/>
            <person name="Platzer M."/>
            <person name="Noegel A.A."/>
            <person name="Schaap P."/>
            <person name="Gloeckner G."/>
        </authorList>
    </citation>
    <scope>NUCLEOTIDE SEQUENCE [LARGE SCALE GENOMIC DNA]</scope>
    <source>
        <strain evidence="2">ATCC 26659 / Pp 5 / PN500</strain>
    </source>
</reference>
<dbReference type="Proteomes" id="UP000001396">
    <property type="component" value="Unassembled WGS sequence"/>
</dbReference>